<feature type="transmembrane region" description="Helical" evidence="6">
    <location>
        <begin position="142"/>
        <end position="161"/>
    </location>
</feature>
<comment type="caution">
    <text evidence="8">The sequence shown here is derived from an EMBL/GenBank/DDBJ whole genome shotgun (WGS) entry which is preliminary data.</text>
</comment>
<dbReference type="Pfam" id="PF07690">
    <property type="entry name" value="MFS_1"/>
    <property type="match status" value="1"/>
</dbReference>
<feature type="transmembrane region" description="Helical" evidence="6">
    <location>
        <begin position="301"/>
        <end position="320"/>
    </location>
</feature>
<evidence type="ECO:0000259" key="7">
    <source>
        <dbReference type="PROSITE" id="PS50850"/>
    </source>
</evidence>
<evidence type="ECO:0000256" key="3">
    <source>
        <dbReference type="ARBA" id="ARBA00022692"/>
    </source>
</evidence>
<feature type="transmembrane region" description="Helical" evidence="6">
    <location>
        <begin position="365"/>
        <end position="385"/>
    </location>
</feature>
<gene>
    <name evidence="8" type="ORF">NMG11_02275</name>
</gene>
<feature type="transmembrane region" description="Helical" evidence="6">
    <location>
        <begin position="112"/>
        <end position="130"/>
    </location>
</feature>
<dbReference type="RefSeq" id="WP_046489647.1">
    <property type="nucleotide sequence ID" value="NZ_JANCLL010000002.1"/>
</dbReference>
<feature type="transmembrane region" description="Helical" evidence="6">
    <location>
        <begin position="51"/>
        <end position="71"/>
    </location>
</feature>
<dbReference type="PROSITE" id="PS50850">
    <property type="entry name" value="MFS"/>
    <property type="match status" value="1"/>
</dbReference>
<evidence type="ECO:0000256" key="1">
    <source>
        <dbReference type="ARBA" id="ARBA00004651"/>
    </source>
</evidence>
<dbReference type="PANTHER" id="PTHR43124">
    <property type="entry name" value="PURINE EFFLUX PUMP PBUE"/>
    <property type="match status" value="1"/>
</dbReference>
<sequence length="393" mass="41081">MSTNTATRSAERLPIGALLALAMAAFITLLTEIMPAGLLSSIAQGLSVSESLAGQFITAYAVGALVAAIPVTTLTQGMRRRPLLLTAIAGFAMVNLVTALSDSYAVSLAARFFAGVFGGIVWSLLAGYAVRLSPPHLSGRAIAISGAGATIALVLGVPLGAWLGRAIGWQDAFGLMTVLALVLIAWIVAIVPDFPGQAKAKRQALSSVFLKFGIRAVLFVVFTFVVAHNILYIYIEPFLATSGLSAHVDVVLFTFGAGSIIGLWFVGALVDRRLQWLAVASVTFFAFASLLLGLWGDIPQVVYPSVLVWGFAFGGFATITQTALSRFAGESVDVAQSMYTTGWNTAVACGGVIGGFLLGRTGATSFAWIVITVLAFSLLGTVFAMNRALTSKT</sequence>
<keyword evidence="4 6" id="KW-1133">Transmembrane helix</keyword>
<dbReference type="EMBL" id="JANCLL010000002">
    <property type="protein sequence ID" value="MDD1942660.1"/>
    <property type="molecule type" value="Genomic_DNA"/>
</dbReference>
<organism evidence="8 9">
    <name type="scientific">Pseudomonas carnis</name>
    <dbReference type="NCBI Taxonomy" id="2487355"/>
    <lineage>
        <taxon>Bacteria</taxon>
        <taxon>Pseudomonadati</taxon>
        <taxon>Pseudomonadota</taxon>
        <taxon>Gammaproteobacteria</taxon>
        <taxon>Pseudomonadales</taxon>
        <taxon>Pseudomonadaceae</taxon>
        <taxon>Pseudomonas</taxon>
    </lineage>
</organism>
<dbReference type="Proteomes" id="UP001150614">
    <property type="component" value="Unassembled WGS sequence"/>
</dbReference>
<evidence type="ECO:0000256" key="6">
    <source>
        <dbReference type="SAM" id="Phobius"/>
    </source>
</evidence>
<evidence type="ECO:0000313" key="9">
    <source>
        <dbReference type="Proteomes" id="UP001150614"/>
    </source>
</evidence>
<dbReference type="Gene3D" id="1.20.1250.20">
    <property type="entry name" value="MFS general substrate transporter like domains"/>
    <property type="match status" value="1"/>
</dbReference>
<evidence type="ECO:0000313" key="8">
    <source>
        <dbReference type="EMBL" id="MDD1942660.1"/>
    </source>
</evidence>
<keyword evidence="9" id="KW-1185">Reference proteome</keyword>
<accession>A0ABT5RAG6</accession>
<dbReference type="SUPFAM" id="SSF103473">
    <property type="entry name" value="MFS general substrate transporter"/>
    <property type="match status" value="1"/>
</dbReference>
<evidence type="ECO:0000256" key="2">
    <source>
        <dbReference type="ARBA" id="ARBA00022475"/>
    </source>
</evidence>
<feature type="domain" description="Major facilitator superfamily (MFS) profile" evidence="7">
    <location>
        <begin position="17"/>
        <end position="392"/>
    </location>
</feature>
<dbReference type="InterPro" id="IPR011701">
    <property type="entry name" value="MFS"/>
</dbReference>
<keyword evidence="5 6" id="KW-0472">Membrane</keyword>
<feature type="transmembrane region" description="Helical" evidence="6">
    <location>
        <begin position="250"/>
        <end position="269"/>
    </location>
</feature>
<feature type="transmembrane region" description="Helical" evidence="6">
    <location>
        <begin position="173"/>
        <end position="191"/>
    </location>
</feature>
<dbReference type="CDD" id="cd17324">
    <property type="entry name" value="MFS_NepI_like"/>
    <property type="match status" value="1"/>
</dbReference>
<feature type="transmembrane region" description="Helical" evidence="6">
    <location>
        <begin position="212"/>
        <end position="235"/>
    </location>
</feature>
<evidence type="ECO:0000256" key="5">
    <source>
        <dbReference type="ARBA" id="ARBA00023136"/>
    </source>
</evidence>
<dbReference type="InterPro" id="IPR050189">
    <property type="entry name" value="MFS_Efflux_Transporters"/>
</dbReference>
<dbReference type="PANTHER" id="PTHR43124:SF3">
    <property type="entry name" value="CHLORAMPHENICOL EFFLUX PUMP RV0191"/>
    <property type="match status" value="1"/>
</dbReference>
<comment type="subcellular location">
    <subcellularLocation>
        <location evidence="1">Cell membrane</location>
        <topology evidence="1">Multi-pass membrane protein</topology>
    </subcellularLocation>
</comment>
<reference evidence="8" key="1">
    <citation type="submission" date="2022-07" db="EMBL/GenBank/DDBJ databases">
        <title>Draft genome of Pseudomonas carnis strain LP isolated from cheese.</title>
        <authorList>
            <person name="Wolfe B.E."/>
        </authorList>
    </citation>
    <scope>NUCLEOTIDE SEQUENCE</scope>
    <source>
        <strain evidence="8">LP</strain>
    </source>
</reference>
<protein>
    <submittedName>
        <fullName evidence="8">MFS transporter</fullName>
    </submittedName>
</protein>
<proteinExistence type="predicted"/>
<dbReference type="InterPro" id="IPR020846">
    <property type="entry name" value="MFS_dom"/>
</dbReference>
<keyword evidence="3 6" id="KW-0812">Transmembrane</keyword>
<feature type="transmembrane region" description="Helical" evidence="6">
    <location>
        <begin position="83"/>
        <end position="100"/>
    </location>
</feature>
<name>A0ABT5RAG6_9PSED</name>
<evidence type="ECO:0000256" key="4">
    <source>
        <dbReference type="ARBA" id="ARBA00022989"/>
    </source>
</evidence>
<keyword evidence="2" id="KW-1003">Cell membrane</keyword>
<feature type="transmembrane region" description="Helical" evidence="6">
    <location>
        <begin position="12"/>
        <end position="31"/>
    </location>
</feature>
<feature type="transmembrane region" description="Helical" evidence="6">
    <location>
        <begin position="341"/>
        <end position="359"/>
    </location>
</feature>
<feature type="transmembrane region" description="Helical" evidence="6">
    <location>
        <begin position="276"/>
        <end position="295"/>
    </location>
</feature>
<dbReference type="InterPro" id="IPR036259">
    <property type="entry name" value="MFS_trans_sf"/>
</dbReference>